<dbReference type="SUPFAM" id="SSF56112">
    <property type="entry name" value="Protein kinase-like (PK-like)"/>
    <property type="match status" value="1"/>
</dbReference>
<dbReference type="PANTHER" id="PTHR11909">
    <property type="entry name" value="CASEIN KINASE-RELATED"/>
    <property type="match status" value="1"/>
</dbReference>
<accession>R4V2D6</accession>
<dbReference type="Gene3D" id="1.10.510.10">
    <property type="entry name" value="Transferase(Phosphotransferase) domain 1"/>
    <property type="match status" value="1"/>
</dbReference>
<keyword evidence="1" id="KW-0418">Kinase</keyword>
<dbReference type="AlphaFoldDB" id="R4V2D6"/>
<dbReference type="GO" id="GO:0016301">
    <property type="term" value="F:kinase activity"/>
    <property type="evidence" value="ECO:0007669"/>
    <property type="project" value="UniProtKB-KW"/>
</dbReference>
<dbReference type="EMBL" id="KC741058">
    <property type="protein sequence ID" value="AGM32882.1"/>
    <property type="molecule type" value="mRNA"/>
</dbReference>
<sequence length="267" mass="31091">MAHIPYTDKKSLTGTARYASVNSLRGIEQSRRDDMESLAFVWMYLLKGTLPWMGLDAKDRKQKYQRICDVKAATSIETLCEGFPREFSDYLNEVRKLGFEEEPKYSQYRELFFQLFLNMGYTWDGVYDWTEQSVEPPSEKKEFSMRYGFQKERIVQDGKRYPSAKVTLHNTLLIPIDSQVNLKKKPIGVAPQIPNPYNEFISKQVGSNSRKNFEITSTRPRGPDIGQGELVADRVHLKPIKRNKSSLLNRSYLTKQRLTTPQRKFQP</sequence>
<name>R4V2D6_COPFO</name>
<dbReference type="InterPro" id="IPR050235">
    <property type="entry name" value="CK1_Ser-Thr_kinase"/>
</dbReference>
<protein>
    <submittedName>
        <fullName evidence="1">CK1 family protein kinase</fullName>
    </submittedName>
</protein>
<dbReference type="InterPro" id="IPR011009">
    <property type="entry name" value="Kinase-like_dom_sf"/>
</dbReference>
<proteinExistence type="evidence at transcript level"/>
<organism evidence="1">
    <name type="scientific">Coptotermes formosanus</name>
    <name type="common">Formosan subterranean termite</name>
    <dbReference type="NCBI Taxonomy" id="36987"/>
    <lineage>
        <taxon>Eukaryota</taxon>
        <taxon>Metazoa</taxon>
        <taxon>Ecdysozoa</taxon>
        <taxon>Arthropoda</taxon>
        <taxon>Hexapoda</taxon>
        <taxon>Insecta</taxon>
        <taxon>Pterygota</taxon>
        <taxon>Neoptera</taxon>
        <taxon>Polyneoptera</taxon>
        <taxon>Dictyoptera</taxon>
        <taxon>Blattodea</taxon>
        <taxon>Blattoidea</taxon>
        <taxon>Termitoidae</taxon>
        <taxon>Rhinotermitidae</taxon>
        <taxon>Coptotermes</taxon>
    </lineage>
</organism>
<keyword evidence="1" id="KW-0808">Transferase</keyword>
<evidence type="ECO:0000313" key="1">
    <source>
        <dbReference type="EMBL" id="AGM32882.1"/>
    </source>
</evidence>
<reference evidence="1" key="1">
    <citation type="submission" date="2013-03" db="EMBL/GenBank/DDBJ databases">
        <title>Immune-Related transcriptome of Coptotermes formosanus Shiraki workers: the defense mechanism.</title>
        <authorList>
            <person name="Hussain A."/>
            <person name="Li Y.F."/>
            <person name="Wen S.Y."/>
        </authorList>
    </citation>
    <scope>NUCLEOTIDE SEQUENCE</scope>
</reference>